<evidence type="ECO:0000313" key="2">
    <source>
        <dbReference type="EMBL" id="WZH42214.1"/>
    </source>
</evidence>
<organism evidence="2 3">
    <name type="scientific">Fusarium acuminatum</name>
    <dbReference type="NCBI Taxonomy" id="5515"/>
    <lineage>
        <taxon>Eukaryota</taxon>
        <taxon>Fungi</taxon>
        <taxon>Dikarya</taxon>
        <taxon>Ascomycota</taxon>
        <taxon>Pezizomycotina</taxon>
        <taxon>Sordariomycetes</taxon>
        <taxon>Hypocreomycetidae</taxon>
        <taxon>Hypocreales</taxon>
        <taxon>Nectriaceae</taxon>
        <taxon>Fusarium</taxon>
        <taxon>Fusarium tricinctum species complex</taxon>
    </lineage>
</organism>
<dbReference type="Proteomes" id="UP001489902">
    <property type="component" value="Chromosome 2"/>
</dbReference>
<reference evidence="2 3" key="1">
    <citation type="submission" date="2024-04" db="EMBL/GenBank/DDBJ databases">
        <title>Complete genome sequence of Fusarium acuminatum.</title>
        <authorList>
            <person name="Lan B."/>
        </authorList>
    </citation>
    <scope>NUCLEOTIDE SEQUENCE [LARGE SCALE GENOMIC DNA]</scope>
    <source>
        <strain evidence="2">1A</strain>
    </source>
</reference>
<evidence type="ECO:0000256" key="1">
    <source>
        <dbReference type="SAM" id="SignalP"/>
    </source>
</evidence>
<feature type="chain" id="PRO_5046489108" description="Cytochrome p450 protein" evidence="1">
    <location>
        <begin position="20"/>
        <end position="176"/>
    </location>
</feature>
<keyword evidence="1" id="KW-0732">Signal</keyword>
<dbReference type="EMBL" id="CP151261">
    <property type="protein sequence ID" value="WZH42214.1"/>
    <property type="molecule type" value="Genomic_DNA"/>
</dbReference>
<evidence type="ECO:0008006" key="4">
    <source>
        <dbReference type="Google" id="ProtNLM"/>
    </source>
</evidence>
<gene>
    <name evidence="2" type="ORF">QYS62_003204</name>
</gene>
<evidence type="ECO:0000313" key="3">
    <source>
        <dbReference type="Proteomes" id="UP001489902"/>
    </source>
</evidence>
<accession>A0ABZ2WNA6</accession>
<protein>
    <recommendedName>
        <fullName evidence="4">Cytochrome p450 protein</fullName>
    </recommendedName>
</protein>
<sequence length="176" mass="18524">MVSYNLALAIPTLVAVASAAKNTGPFPLFAYGPGIGGLPLFSTGDEVFIGNFSHSNSSEAAPIQFSVGNGKWLGSPNTTDENSARNATWSNYTFAVPGPSSSSHTVKLTNSTSDDGYVSNFLLYGSFVMLQSDDGFTSLWYASKTEVDDIYTIGWNASAASDDKVPVTLKSTPPSN</sequence>
<name>A0ABZ2WNA6_9HYPO</name>
<feature type="signal peptide" evidence="1">
    <location>
        <begin position="1"/>
        <end position="19"/>
    </location>
</feature>
<proteinExistence type="predicted"/>
<keyword evidence="3" id="KW-1185">Reference proteome</keyword>